<reference evidence="2 3" key="1">
    <citation type="journal article" date="2015" name="Nature">
        <title>rRNA introns, odd ribosomes, and small enigmatic genomes across a large radiation of phyla.</title>
        <authorList>
            <person name="Brown C.T."/>
            <person name="Hug L.A."/>
            <person name="Thomas B.C."/>
            <person name="Sharon I."/>
            <person name="Castelle C.J."/>
            <person name="Singh A."/>
            <person name="Wilkins M.J."/>
            <person name="Williams K.H."/>
            <person name="Banfield J.F."/>
        </authorList>
    </citation>
    <scope>NUCLEOTIDE SEQUENCE [LARGE SCALE GENOMIC DNA]</scope>
</reference>
<keyword evidence="1" id="KW-0812">Transmembrane</keyword>
<proteinExistence type="predicted"/>
<protein>
    <recommendedName>
        <fullName evidence="4">LytR/CpsA/Psr regulator C-terminal domain-containing protein</fullName>
    </recommendedName>
</protein>
<evidence type="ECO:0008006" key="4">
    <source>
        <dbReference type="Google" id="ProtNLM"/>
    </source>
</evidence>
<organism evidence="2 3">
    <name type="scientific">Candidatus Woesebacteria bacterium GW2011_GWC2_31_9</name>
    <dbReference type="NCBI Taxonomy" id="1618586"/>
    <lineage>
        <taxon>Bacteria</taxon>
        <taxon>Candidatus Woeseibacteriota</taxon>
    </lineage>
</organism>
<feature type="transmembrane region" description="Helical" evidence="1">
    <location>
        <begin position="20"/>
        <end position="40"/>
    </location>
</feature>
<dbReference type="EMBL" id="LBOI01000009">
    <property type="protein sequence ID" value="KKP31465.1"/>
    <property type="molecule type" value="Genomic_DNA"/>
</dbReference>
<comment type="caution">
    <text evidence="2">The sequence shown here is derived from an EMBL/GenBank/DDBJ whole genome shotgun (WGS) entry which is preliminary data.</text>
</comment>
<sequence length="283" mass="32647">MRRYKRIKNKKSRELRIKKIRGFIYLFLILLILIIAFVLIKITSLKKFIYVNNVDSNAEITVVDPQKLKIIKILIPENTQINSSRGFGVYKISSLWKLGEKEGLKGKLVTESVRRDFLIPLYLWKDGDKTNLNFWQRIKIYLLDKGFSNYYVNNINLIDNRVLKLKKFTDGTDGYIISSKIPESILINFVEDYMTETVSKIEIEDLTGNSMTVENISKILGVMGGKIISYSKGFDKDFDCEVIGKDKILVGVVSKNFDCKVSIDTKLSVDLKIRLGGRFVDRF</sequence>
<gene>
    <name evidence="2" type="ORF">UR21_C0009G0046</name>
</gene>
<keyword evidence="1" id="KW-0472">Membrane</keyword>
<evidence type="ECO:0000313" key="3">
    <source>
        <dbReference type="Proteomes" id="UP000034803"/>
    </source>
</evidence>
<name>A0A0G0AY26_9BACT</name>
<accession>A0A0G0AY26</accession>
<evidence type="ECO:0000313" key="2">
    <source>
        <dbReference type="EMBL" id="KKP31465.1"/>
    </source>
</evidence>
<dbReference type="Proteomes" id="UP000034803">
    <property type="component" value="Unassembled WGS sequence"/>
</dbReference>
<evidence type="ECO:0000256" key="1">
    <source>
        <dbReference type="SAM" id="Phobius"/>
    </source>
</evidence>
<dbReference type="AlphaFoldDB" id="A0A0G0AY26"/>
<keyword evidence="1" id="KW-1133">Transmembrane helix</keyword>